<keyword evidence="3" id="KW-0238">DNA-binding</keyword>
<dbReference type="InterPro" id="IPR002104">
    <property type="entry name" value="Integrase_catalytic"/>
</dbReference>
<gene>
    <name evidence="6" type="ORF">H8S37_07070</name>
</gene>
<keyword evidence="2" id="KW-0229">DNA integration</keyword>
<dbReference type="InterPro" id="IPR013762">
    <property type="entry name" value="Integrase-like_cat_sf"/>
</dbReference>
<dbReference type="AlphaFoldDB" id="A0A923LHD6"/>
<comment type="similarity">
    <text evidence="1">Belongs to the 'phage' integrase family.</text>
</comment>
<accession>A0A923LHD6</accession>
<dbReference type="RefSeq" id="WP_186875290.1">
    <property type="nucleotide sequence ID" value="NZ_JACOPF010000001.1"/>
</dbReference>
<proteinExistence type="inferred from homology"/>
<dbReference type="EMBL" id="JACOPF010000001">
    <property type="protein sequence ID" value="MBC5688691.1"/>
    <property type="molecule type" value="Genomic_DNA"/>
</dbReference>
<dbReference type="InterPro" id="IPR011010">
    <property type="entry name" value="DNA_brk_join_enz"/>
</dbReference>
<dbReference type="PROSITE" id="PS51898">
    <property type="entry name" value="TYR_RECOMBINASE"/>
    <property type="match status" value="1"/>
</dbReference>
<dbReference type="GO" id="GO:0015074">
    <property type="term" value="P:DNA integration"/>
    <property type="evidence" value="ECO:0007669"/>
    <property type="project" value="UniProtKB-KW"/>
</dbReference>
<keyword evidence="4" id="KW-0233">DNA recombination</keyword>
<evidence type="ECO:0000256" key="1">
    <source>
        <dbReference type="ARBA" id="ARBA00008857"/>
    </source>
</evidence>
<dbReference type="InterPro" id="IPR010998">
    <property type="entry name" value="Integrase_recombinase_N"/>
</dbReference>
<evidence type="ECO:0000259" key="5">
    <source>
        <dbReference type="PROSITE" id="PS51898"/>
    </source>
</evidence>
<evidence type="ECO:0000256" key="2">
    <source>
        <dbReference type="ARBA" id="ARBA00022908"/>
    </source>
</evidence>
<dbReference type="Gene3D" id="1.10.150.130">
    <property type="match status" value="1"/>
</dbReference>
<reference evidence="6" key="1">
    <citation type="submission" date="2020-08" db="EMBL/GenBank/DDBJ databases">
        <title>Genome public.</title>
        <authorList>
            <person name="Liu C."/>
            <person name="Sun Q."/>
        </authorList>
    </citation>
    <scope>NUCLEOTIDE SEQUENCE</scope>
    <source>
        <strain evidence="6">NSJ-55</strain>
    </source>
</reference>
<feature type="domain" description="Tyr recombinase" evidence="5">
    <location>
        <begin position="174"/>
        <end position="384"/>
    </location>
</feature>
<dbReference type="Proteomes" id="UP000652477">
    <property type="component" value="Unassembled WGS sequence"/>
</dbReference>
<dbReference type="PANTHER" id="PTHR30629">
    <property type="entry name" value="PROPHAGE INTEGRASE"/>
    <property type="match status" value="1"/>
</dbReference>
<comment type="caution">
    <text evidence="6">The sequence shown here is derived from an EMBL/GenBank/DDBJ whole genome shotgun (WGS) entry which is preliminary data.</text>
</comment>
<dbReference type="Pfam" id="PF00589">
    <property type="entry name" value="Phage_integrase"/>
    <property type="match status" value="1"/>
</dbReference>
<dbReference type="GO" id="GO:0006310">
    <property type="term" value="P:DNA recombination"/>
    <property type="evidence" value="ECO:0007669"/>
    <property type="project" value="UniProtKB-KW"/>
</dbReference>
<keyword evidence="7" id="KW-1185">Reference proteome</keyword>
<dbReference type="SUPFAM" id="SSF56349">
    <property type="entry name" value="DNA breaking-rejoining enzymes"/>
    <property type="match status" value="1"/>
</dbReference>
<evidence type="ECO:0000256" key="4">
    <source>
        <dbReference type="ARBA" id="ARBA00023172"/>
    </source>
</evidence>
<organism evidence="6 7">
    <name type="scientific">Mediterraneibacter hominis</name>
    <dbReference type="NCBI Taxonomy" id="2763054"/>
    <lineage>
        <taxon>Bacteria</taxon>
        <taxon>Bacillati</taxon>
        <taxon>Bacillota</taxon>
        <taxon>Clostridia</taxon>
        <taxon>Lachnospirales</taxon>
        <taxon>Lachnospiraceae</taxon>
        <taxon>Mediterraneibacter</taxon>
    </lineage>
</organism>
<name>A0A923LHD6_9FIRM</name>
<protein>
    <submittedName>
        <fullName evidence="6">Tyrosine-type recombinase/integrase</fullName>
    </submittedName>
</protein>
<dbReference type="GO" id="GO:0003677">
    <property type="term" value="F:DNA binding"/>
    <property type="evidence" value="ECO:0007669"/>
    <property type="project" value="UniProtKB-KW"/>
</dbReference>
<dbReference type="PANTHER" id="PTHR30629:SF2">
    <property type="entry name" value="PROPHAGE INTEGRASE INTS-RELATED"/>
    <property type="match status" value="1"/>
</dbReference>
<evidence type="ECO:0000256" key="3">
    <source>
        <dbReference type="ARBA" id="ARBA00023125"/>
    </source>
</evidence>
<dbReference type="InterPro" id="IPR050808">
    <property type="entry name" value="Phage_Integrase"/>
</dbReference>
<dbReference type="Gene3D" id="1.10.443.10">
    <property type="entry name" value="Intergrase catalytic core"/>
    <property type="match status" value="1"/>
</dbReference>
<sequence>MKNYQEILKSHEYKIWQGNNRFWYTYLPDTTKKNNRRLIKRKTEKELNTVIVEYYRKTRKKEDMTLESLYSEWLNYYKAHTTKTASVKRYSTEWIRYYISDPIIKQPLKNLTKLMLDEWVHNAIQRYHMTKKQYYTMSFIIRNCMSYAEENGYLQENIFAKVKVNSKMFRKVQKKPDYTQVYLAHEQPLIIKEAWKDYNRNPENTIPLAVVLMFYLAVRPGEIVALKESDFCNGVLSVQRMESGEFEEIEPGKYTRVSRGVAEHTKTDAGDRDIPLIKKAIDIITLVMKINKEHGNSGGYLFLNNGERIKESGVSWRLEKYCNHVNIPYRSPHKIRKTAISSMIDGGMNINTIRKFVGHEDERTTYNNYCYDRRTSEQVLNQLENALDNNTTVNILPFVSIDKKQVITGNQIQVG</sequence>
<evidence type="ECO:0000313" key="6">
    <source>
        <dbReference type="EMBL" id="MBC5688691.1"/>
    </source>
</evidence>
<evidence type="ECO:0000313" key="7">
    <source>
        <dbReference type="Proteomes" id="UP000652477"/>
    </source>
</evidence>